<comment type="caution">
    <text evidence="1">The sequence shown here is derived from an EMBL/GenBank/DDBJ whole genome shotgun (WGS) entry which is preliminary data.</text>
</comment>
<evidence type="ECO:0000313" key="1">
    <source>
        <dbReference type="EMBL" id="GGI84375.1"/>
    </source>
</evidence>
<keyword evidence="2" id="KW-1185">Reference proteome</keyword>
<evidence type="ECO:0008006" key="3">
    <source>
        <dbReference type="Google" id="ProtNLM"/>
    </source>
</evidence>
<protein>
    <recommendedName>
        <fullName evidence="3">WGR domain-containing protein</fullName>
    </recommendedName>
</protein>
<accession>A0ABQ2CES8</accession>
<sequence>MVYEGTVMSGIVRVYKRDEEGTLHFREAWYDEDYGQFVMNYGVVGHQSKTEETDVATPEAAESLLDAFAAQCAEDGYAEIPEQEQSWVVAQFALKTREGTDRDRYLEEKATDALISHLAWRGLGTVERSEFTDYKLNIFCLCPDVNKAVNAVKVCIRGEDLDFTKLSIGAAPFTEPTNFKLKHSAKPAAGFSL</sequence>
<organism evidence="1 2">
    <name type="scientific">Pseudarthrobacter scleromae</name>
    <dbReference type="NCBI Taxonomy" id="158897"/>
    <lineage>
        <taxon>Bacteria</taxon>
        <taxon>Bacillati</taxon>
        <taxon>Actinomycetota</taxon>
        <taxon>Actinomycetes</taxon>
        <taxon>Micrococcales</taxon>
        <taxon>Micrococcaceae</taxon>
        <taxon>Pseudarthrobacter</taxon>
    </lineage>
</organism>
<evidence type="ECO:0000313" key="2">
    <source>
        <dbReference type="Proteomes" id="UP000658754"/>
    </source>
</evidence>
<reference evidence="2" key="1">
    <citation type="journal article" date="2019" name="Int. J. Syst. Evol. Microbiol.">
        <title>The Global Catalogue of Microorganisms (GCM) 10K type strain sequencing project: providing services to taxonomists for standard genome sequencing and annotation.</title>
        <authorList>
            <consortium name="The Broad Institute Genomics Platform"/>
            <consortium name="The Broad Institute Genome Sequencing Center for Infectious Disease"/>
            <person name="Wu L."/>
            <person name="Ma J."/>
        </authorList>
    </citation>
    <scope>NUCLEOTIDE SEQUENCE [LARGE SCALE GENOMIC DNA]</scope>
    <source>
        <strain evidence="2">CGMCC 1.3601</strain>
    </source>
</reference>
<proteinExistence type="predicted"/>
<name>A0ABQ2CES8_9MICC</name>
<dbReference type="EMBL" id="BMKV01000003">
    <property type="protein sequence ID" value="GGI84375.1"/>
    <property type="molecule type" value="Genomic_DNA"/>
</dbReference>
<gene>
    <name evidence="1" type="ORF">GCM10007175_22030</name>
</gene>
<dbReference type="Proteomes" id="UP000658754">
    <property type="component" value="Unassembled WGS sequence"/>
</dbReference>